<proteinExistence type="predicted"/>
<name>W6Y6Z5_COCC2</name>
<keyword evidence="3" id="KW-1185">Reference proteome</keyword>
<dbReference type="KEGG" id="bze:COCCADRAFT_31331"/>
<sequence>MSKVHDIPRFGGSSHVRANSNPARPNPFQTSPKERGAMSDLSTLSPVVLATLTPYKGHVEDVKREFASLAQCYYWLYPEGDPDSIHVIEIYDGNKGIDVHACGELTFDTFRRTYEYGIRVDLEGLRRRRDRLPPIPKNPNVEERGLVCDYLEPVAEVKAFMGSPELDEKQVTRITSFQTADTNAKEVTQTLVDFACLAKETAKIETFWVLRDLKIPRNYKIVTRFLSKAQAEEFDKIEEVRKLNNALQALTESSEEVQCKWAIQGFFLKE</sequence>
<reference evidence="2 3" key="1">
    <citation type="journal article" date="2013" name="PLoS Genet.">
        <title>Comparative genome structure, secondary metabolite, and effector coding capacity across Cochliobolus pathogens.</title>
        <authorList>
            <person name="Condon B.J."/>
            <person name="Leng Y."/>
            <person name="Wu D."/>
            <person name="Bushley K.E."/>
            <person name="Ohm R.A."/>
            <person name="Otillar R."/>
            <person name="Martin J."/>
            <person name="Schackwitz W."/>
            <person name="Grimwood J."/>
            <person name="MohdZainudin N."/>
            <person name="Xue C."/>
            <person name="Wang R."/>
            <person name="Manning V.A."/>
            <person name="Dhillon B."/>
            <person name="Tu Z.J."/>
            <person name="Steffenson B.J."/>
            <person name="Salamov A."/>
            <person name="Sun H."/>
            <person name="Lowry S."/>
            <person name="LaButti K."/>
            <person name="Han J."/>
            <person name="Copeland A."/>
            <person name="Lindquist E."/>
            <person name="Barry K."/>
            <person name="Schmutz J."/>
            <person name="Baker S.E."/>
            <person name="Ciuffetti L.M."/>
            <person name="Grigoriev I.V."/>
            <person name="Zhong S."/>
            <person name="Turgeon B.G."/>
        </authorList>
    </citation>
    <scope>NUCLEOTIDE SEQUENCE [LARGE SCALE GENOMIC DNA]</scope>
    <source>
        <strain evidence="2 3">26-R-13</strain>
    </source>
</reference>
<dbReference type="HOGENOM" id="CLU_1142509_0_0_1"/>
<dbReference type="GeneID" id="19146930"/>
<evidence type="ECO:0008006" key="4">
    <source>
        <dbReference type="Google" id="ProtNLM"/>
    </source>
</evidence>
<dbReference type="EMBL" id="KI965006">
    <property type="protein sequence ID" value="EUC27101.1"/>
    <property type="molecule type" value="Genomic_DNA"/>
</dbReference>
<dbReference type="OrthoDB" id="5085162at2759"/>
<protein>
    <recommendedName>
        <fullName evidence="4">ABM domain-containing protein</fullName>
    </recommendedName>
</protein>
<evidence type="ECO:0000256" key="1">
    <source>
        <dbReference type="SAM" id="MobiDB-lite"/>
    </source>
</evidence>
<dbReference type="AlphaFoldDB" id="W6Y6Z5"/>
<dbReference type="RefSeq" id="XP_007718595.1">
    <property type="nucleotide sequence ID" value="XM_007720405.1"/>
</dbReference>
<gene>
    <name evidence="2" type="ORF">COCCADRAFT_31331</name>
</gene>
<dbReference type="Proteomes" id="UP000053841">
    <property type="component" value="Unassembled WGS sequence"/>
</dbReference>
<feature type="compositionally biased region" description="Polar residues" evidence="1">
    <location>
        <begin position="16"/>
        <end position="31"/>
    </location>
</feature>
<feature type="region of interest" description="Disordered" evidence="1">
    <location>
        <begin position="1"/>
        <end position="39"/>
    </location>
</feature>
<organism evidence="2 3">
    <name type="scientific">Cochliobolus carbonum (strain 26-R-13)</name>
    <name type="common">Maize leaf spot fungus</name>
    <name type="synonym">Bipolaris zeicola</name>
    <dbReference type="NCBI Taxonomy" id="930089"/>
    <lineage>
        <taxon>Eukaryota</taxon>
        <taxon>Fungi</taxon>
        <taxon>Dikarya</taxon>
        <taxon>Ascomycota</taxon>
        <taxon>Pezizomycotina</taxon>
        <taxon>Dothideomycetes</taxon>
        <taxon>Pleosporomycetidae</taxon>
        <taxon>Pleosporales</taxon>
        <taxon>Pleosporineae</taxon>
        <taxon>Pleosporaceae</taxon>
        <taxon>Bipolaris</taxon>
    </lineage>
</organism>
<accession>W6Y6Z5</accession>
<evidence type="ECO:0000313" key="3">
    <source>
        <dbReference type="Proteomes" id="UP000053841"/>
    </source>
</evidence>
<evidence type="ECO:0000313" key="2">
    <source>
        <dbReference type="EMBL" id="EUC27101.1"/>
    </source>
</evidence>